<organism evidence="1 2">
    <name type="scientific">Marinobacter zhejiangensis</name>
    <dbReference type="NCBI Taxonomy" id="488535"/>
    <lineage>
        <taxon>Bacteria</taxon>
        <taxon>Pseudomonadati</taxon>
        <taxon>Pseudomonadota</taxon>
        <taxon>Gammaproteobacteria</taxon>
        <taxon>Pseudomonadales</taxon>
        <taxon>Marinobacteraceae</taxon>
        <taxon>Marinobacter</taxon>
    </lineage>
</organism>
<reference evidence="2" key="1">
    <citation type="submission" date="2016-10" db="EMBL/GenBank/DDBJ databases">
        <authorList>
            <person name="Varghese N."/>
            <person name="Submissions S."/>
        </authorList>
    </citation>
    <scope>NUCLEOTIDE SEQUENCE [LARGE SCALE GENOMIC DNA]</scope>
    <source>
        <strain evidence="2">CGMCC 1.7061</strain>
    </source>
</reference>
<protein>
    <submittedName>
        <fullName evidence="1">Uncharacterized protein</fullName>
    </submittedName>
</protein>
<accession>A0A1I4PCU4</accession>
<proteinExistence type="predicted"/>
<keyword evidence="2" id="KW-1185">Reference proteome</keyword>
<name>A0A1I4PCU4_9GAMM</name>
<evidence type="ECO:0000313" key="2">
    <source>
        <dbReference type="Proteomes" id="UP000198519"/>
    </source>
</evidence>
<gene>
    <name evidence="1" type="ORF">SAMN04487963_1939</name>
</gene>
<evidence type="ECO:0000313" key="1">
    <source>
        <dbReference type="EMBL" id="SFM25500.1"/>
    </source>
</evidence>
<dbReference type="RefSeq" id="WP_175481877.1">
    <property type="nucleotide sequence ID" value="NZ_FOUE01000002.1"/>
</dbReference>
<dbReference type="Proteomes" id="UP000198519">
    <property type="component" value="Unassembled WGS sequence"/>
</dbReference>
<dbReference type="EMBL" id="FOUE01000002">
    <property type="protein sequence ID" value="SFM25500.1"/>
    <property type="molecule type" value="Genomic_DNA"/>
</dbReference>
<dbReference type="STRING" id="488535.SAMN04487963_1939"/>
<sequence length="132" mass="14812">MPLQNRVNPKGIIESNSARGTLMGNRGVLHNASKEVTRLFKTKAWITCALEFKGRQRTLMSPGAYTELFFLDEVAAFAAGHRPCVEYRRARYNEFRNAWSVANNWEKGSVVATLANGFSPEFHASGFQAEIE</sequence>
<dbReference type="AlphaFoldDB" id="A0A1I4PCU4"/>